<proteinExistence type="predicted"/>
<reference evidence="1 2" key="1">
    <citation type="submission" date="2019-06" db="EMBL/GenBank/DDBJ databases">
        <title>Sequencing the genomes of 1000 actinobacteria strains.</title>
        <authorList>
            <person name="Klenk H.-P."/>
        </authorList>
    </citation>
    <scope>NUCLEOTIDE SEQUENCE [LARGE SCALE GENOMIC DNA]</scope>
    <source>
        <strain evidence="1 2">DSM 45301</strain>
    </source>
</reference>
<dbReference type="AlphaFoldDB" id="A0A543DQA0"/>
<sequence>MKQLKKPAPGRVDNLSDIATRVAAPQSATPAESRALAVRYKIESLAQGMVARARTAAVRRTVFRAER</sequence>
<accession>A0A543DQA0</accession>
<protein>
    <submittedName>
        <fullName evidence="1">Uncharacterized protein</fullName>
    </submittedName>
</protein>
<dbReference type="RefSeq" id="WP_142055654.1">
    <property type="nucleotide sequence ID" value="NZ_VFPA01000002.1"/>
</dbReference>
<name>A0A543DQA0_9PSEU</name>
<keyword evidence="2" id="KW-1185">Reference proteome</keyword>
<comment type="caution">
    <text evidence="1">The sequence shown here is derived from an EMBL/GenBank/DDBJ whole genome shotgun (WGS) entry which is preliminary data.</text>
</comment>
<evidence type="ECO:0000313" key="2">
    <source>
        <dbReference type="Proteomes" id="UP000315677"/>
    </source>
</evidence>
<gene>
    <name evidence="1" type="ORF">FB558_4041</name>
</gene>
<dbReference type="EMBL" id="VFPA01000002">
    <property type="protein sequence ID" value="TQM11478.1"/>
    <property type="molecule type" value="Genomic_DNA"/>
</dbReference>
<evidence type="ECO:0000313" key="1">
    <source>
        <dbReference type="EMBL" id="TQM11478.1"/>
    </source>
</evidence>
<organism evidence="1 2">
    <name type="scientific">Pseudonocardia kunmingensis</name>
    <dbReference type="NCBI Taxonomy" id="630975"/>
    <lineage>
        <taxon>Bacteria</taxon>
        <taxon>Bacillati</taxon>
        <taxon>Actinomycetota</taxon>
        <taxon>Actinomycetes</taxon>
        <taxon>Pseudonocardiales</taxon>
        <taxon>Pseudonocardiaceae</taxon>
        <taxon>Pseudonocardia</taxon>
    </lineage>
</organism>
<dbReference type="Proteomes" id="UP000315677">
    <property type="component" value="Unassembled WGS sequence"/>
</dbReference>